<gene>
    <name evidence="2" type="ORF">LCGC14_1992500</name>
</gene>
<organism evidence="2">
    <name type="scientific">marine sediment metagenome</name>
    <dbReference type="NCBI Taxonomy" id="412755"/>
    <lineage>
        <taxon>unclassified sequences</taxon>
        <taxon>metagenomes</taxon>
        <taxon>ecological metagenomes</taxon>
    </lineage>
</organism>
<protein>
    <submittedName>
        <fullName evidence="2">Uncharacterized protein</fullName>
    </submittedName>
</protein>
<feature type="transmembrane region" description="Helical" evidence="1">
    <location>
        <begin position="69"/>
        <end position="89"/>
    </location>
</feature>
<proteinExistence type="predicted"/>
<sequence>MKLYKKGLLGLNQLTGIIMLLVVIGIMLTVAIRVNTGVEGAMPSSDTKAIDASRNSTQGLANISENQGLLGTIIIFGIIISVVVVAFMVGGKGF</sequence>
<keyword evidence="1" id="KW-0472">Membrane</keyword>
<name>A0A0F9FTQ6_9ZZZZ</name>
<dbReference type="EMBL" id="LAZR01022499">
    <property type="protein sequence ID" value="KKL81666.1"/>
    <property type="molecule type" value="Genomic_DNA"/>
</dbReference>
<evidence type="ECO:0000313" key="2">
    <source>
        <dbReference type="EMBL" id="KKL81666.1"/>
    </source>
</evidence>
<dbReference type="AlphaFoldDB" id="A0A0F9FTQ6"/>
<keyword evidence="1" id="KW-0812">Transmembrane</keyword>
<feature type="transmembrane region" description="Helical" evidence="1">
    <location>
        <begin position="12"/>
        <end position="34"/>
    </location>
</feature>
<keyword evidence="1" id="KW-1133">Transmembrane helix</keyword>
<comment type="caution">
    <text evidence="2">The sequence shown here is derived from an EMBL/GenBank/DDBJ whole genome shotgun (WGS) entry which is preliminary data.</text>
</comment>
<reference evidence="2" key="1">
    <citation type="journal article" date="2015" name="Nature">
        <title>Complex archaea that bridge the gap between prokaryotes and eukaryotes.</title>
        <authorList>
            <person name="Spang A."/>
            <person name="Saw J.H."/>
            <person name="Jorgensen S.L."/>
            <person name="Zaremba-Niedzwiedzka K."/>
            <person name="Martijn J."/>
            <person name="Lind A.E."/>
            <person name="van Eijk R."/>
            <person name="Schleper C."/>
            <person name="Guy L."/>
            <person name="Ettema T.J."/>
        </authorList>
    </citation>
    <scope>NUCLEOTIDE SEQUENCE</scope>
</reference>
<evidence type="ECO:0000256" key="1">
    <source>
        <dbReference type="SAM" id="Phobius"/>
    </source>
</evidence>
<accession>A0A0F9FTQ6</accession>